<name>A0AAN4HI49_BACTU</name>
<keyword evidence="1" id="KW-1133">Transmembrane helix</keyword>
<dbReference type="AlphaFoldDB" id="A0AAN4HI49"/>
<keyword evidence="1" id="KW-0472">Membrane</keyword>
<keyword evidence="1" id="KW-0812">Transmembrane</keyword>
<reference evidence="2 3" key="1">
    <citation type="journal article" date="2013" name="Genome Announc.">
        <title>Draft Genome Sequence of Bacillus thuringiensis var. thuringiensis Strain T01-328, a Brazilian Isolate That Produces a Soluble Pesticide Protein, Cry1Ia.</title>
        <authorList>
            <person name="Varani A.M."/>
            <person name="Lemos M.V."/>
            <person name="Fernandes C.C."/>
            <person name="Lemos E.G."/>
            <person name="Alves E.C."/>
            <person name="Desiderio J.A."/>
        </authorList>
    </citation>
    <scope>NUCLEOTIDE SEQUENCE [LARGE SCALE GENOMIC DNA]</scope>
    <source>
        <strain evidence="2 3">T01-328</strain>
    </source>
</reference>
<organism evidence="2 3">
    <name type="scientific">Bacillus thuringiensis T01-328</name>
    <dbReference type="NCBI Taxonomy" id="1324966"/>
    <lineage>
        <taxon>Bacteria</taxon>
        <taxon>Bacillati</taxon>
        <taxon>Bacillota</taxon>
        <taxon>Bacilli</taxon>
        <taxon>Bacillales</taxon>
        <taxon>Bacillaceae</taxon>
        <taxon>Bacillus</taxon>
        <taxon>Bacillus cereus group</taxon>
    </lineage>
</organism>
<evidence type="ECO:0000256" key="1">
    <source>
        <dbReference type="SAM" id="Phobius"/>
    </source>
</evidence>
<protein>
    <submittedName>
        <fullName evidence="2">Uncharacterized protein</fullName>
    </submittedName>
</protein>
<evidence type="ECO:0000313" key="3">
    <source>
        <dbReference type="Proteomes" id="UP000013487"/>
    </source>
</evidence>
<gene>
    <name evidence="2" type="ORF">BTCBT_003768</name>
</gene>
<sequence length="35" mass="4020">MINLLINILLIALMICNVNIIVIDKINKKLDKELN</sequence>
<evidence type="ECO:0000313" key="2">
    <source>
        <dbReference type="EMBL" id="ERH99793.1"/>
    </source>
</evidence>
<comment type="caution">
    <text evidence="2">The sequence shown here is derived from an EMBL/GenBank/DDBJ whole genome shotgun (WGS) entry which is preliminary data.</text>
</comment>
<accession>A0AAN4HI49</accession>
<proteinExistence type="predicted"/>
<feature type="transmembrane region" description="Helical" evidence="1">
    <location>
        <begin position="6"/>
        <end position="23"/>
    </location>
</feature>
<dbReference type="EMBL" id="ARXZ02000007">
    <property type="protein sequence ID" value="ERH99793.1"/>
    <property type="molecule type" value="Genomic_DNA"/>
</dbReference>
<dbReference type="Proteomes" id="UP000013487">
    <property type="component" value="Unassembled WGS sequence"/>
</dbReference>